<evidence type="ECO:0000313" key="2">
    <source>
        <dbReference type="Proteomes" id="UP000554482"/>
    </source>
</evidence>
<comment type="caution">
    <text evidence="1">The sequence shown here is derived from an EMBL/GenBank/DDBJ whole genome shotgun (WGS) entry which is preliminary data.</text>
</comment>
<organism evidence="1 2">
    <name type="scientific">Thalictrum thalictroides</name>
    <name type="common">Rue-anemone</name>
    <name type="synonym">Anemone thalictroides</name>
    <dbReference type="NCBI Taxonomy" id="46969"/>
    <lineage>
        <taxon>Eukaryota</taxon>
        <taxon>Viridiplantae</taxon>
        <taxon>Streptophyta</taxon>
        <taxon>Embryophyta</taxon>
        <taxon>Tracheophyta</taxon>
        <taxon>Spermatophyta</taxon>
        <taxon>Magnoliopsida</taxon>
        <taxon>Ranunculales</taxon>
        <taxon>Ranunculaceae</taxon>
        <taxon>Thalictroideae</taxon>
        <taxon>Thalictrum</taxon>
    </lineage>
</organism>
<gene>
    <name evidence="1" type="ORF">FRX31_034870</name>
</gene>
<keyword evidence="2" id="KW-1185">Reference proteome</keyword>
<dbReference type="Proteomes" id="UP000554482">
    <property type="component" value="Unassembled WGS sequence"/>
</dbReference>
<proteinExistence type="predicted"/>
<dbReference type="EMBL" id="JABWDY010043914">
    <property type="protein sequence ID" value="KAF5175542.1"/>
    <property type="molecule type" value="Genomic_DNA"/>
</dbReference>
<evidence type="ECO:0000313" key="1">
    <source>
        <dbReference type="EMBL" id="KAF5175542.1"/>
    </source>
</evidence>
<name>A0A7J6UTH3_THATH</name>
<accession>A0A7J6UTH3</accession>
<reference evidence="1 2" key="1">
    <citation type="submission" date="2020-06" db="EMBL/GenBank/DDBJ databases">
        <title>Transcriptomic and genomic resources for Thalictrum thalictroides and T. hernandezii: Facilitating candidate gene discovery in an emerging model plant lineage.</title>
        <authorList>
            <person name="Arias T."/>
            <person name="Riano-Pachon D.M."/>
            <person name="Di Stilio V.S."/>
        </authorList>
    </citation>
    <scope>NUCLEOTIDE SEQUENCE [LARGE SCALE GENOMIC DNA]</scope>
    <source>
        <strain evidence="2">cv. WT478/WT964</strain>
        <tissue evidence="1">Leaves</tissue>
    </source>
</reference>
<dbReference type="AlphaFoldDB" id="A0A7J6UTH3"/>
<sequence>MFVKGRLIGASNEVKRLEDEGKLKILLYGIPTEDSEAKKSSEQMLGLFEEMCPPGGENSVIIYTATIER</sequence>
<protein>
    <submittedName>
        <fullName evidence="1">Uncharacterized protein</fullName>
    </submittedName>
</protein>